<evidence type="ECO:0000256" key="3">
    <source>
        <dbReference type="ARBA" id="ARBA00022827"/>
    </source>
</evidence>
<dbReference type="GO" id="GO:0016491">
    <property type="term" value="F:oxidoreductase activity"/>
    <property type="evidence" value="ECO:0007669"/>
    <property type="project" value="UniProtKB-KW"/>
</dbReference>
<dbReference type="PANTHER" id="PTHR43400:SF7">
    <property type="entry name" value="FAD-DEPENDENT OXIDOREDUCTASE 2 FAD BINDING DOMAIN-CONTAINING PROTEIN"/>
    <property type="match status" value="1"/>
</dbReference>
<evidence type="ECO:0000256" key="4">
    <source>
        <dbReference type="ARBA" id="ARBA00023002"/>
    </source>
</evidence>
<keyword evidence="7" id="KW-1185">Reference proteome</keyword>
<dbReference type="PRINTS" id="PR00368">
    <property type="entry name" value="FADPNR"/>
</dbReference>
<dbReference type="SUPFAM" id="SSF51905">
    <property type="entry name" value="FAD/NAD(P)-binding domain"/>
    <property type="match status" value="1"/>
</dbReference>
<organism evidence="6 7">
    <name type="scientific">Natrinema versiforme JCM 10478</name>
    <dbReference type="NCBI Taxonomy" id="1227496"/>
    <lineage>
        <taxon>Archaea</taxon>
        <taxon>Methanobacteriati</taxon>
        <taxon>Methanobacteriota</taxon>
        <taxon>Stenosarchaea group</taxon>
        <taxon>Halobacteria</taxon>
        <taxon>Halobacteriales</taxon>
        <taxon>Natrialbaceae</taxon>
        <taxon>Natrinema</taxon>
    </lineage>
</organism>
<dbReference type="Pfam" id="PF00890">
    <property type="entry name" value="FAD_binding_2"/>
    <property type="match status" value="1"/>
</dbReference>
<dbReference type="RefSeq" id="WP_006433231.1">
    <property type="nucleotide sequence ID" value="NZ_AOID01000064.1"/>
</dbReference>
<dbReference type="STRING" id="1227496.C489_20636"/>
<protein>
    <submittedName>
        <fullName evidence="6">Tricarballylate dehydrogenase</fullName>
    </submittedName>
</protein>
<dbReference type="Gene3D" id="3.50.50.60">
    <property type="entry name" value="FAD/NAD(P)-binding domain"/>
    <property type="match status" value="1"/>
</dbReference>
<dbReference type="PATRIC" id="fig|1227496.3.peg.4136"/>
<dbReference type="InterPro" id="IPR050315">
    <property type="entry name" value="FAD-oxidoreductase_2"/>
</dbReference>
<keyword evidence="4" id="KW-0560">Oxidoreductase</keyword>
<evidence type="ECO:0000313" key="6">
    <source>
        <dbReference type="EMBL" id="ELY62959.1"/>
    </source>
</evidence>
<comment type="cofactor">
    <cofactor evidence="1">
        <name>FAD</name>
        <dbReference type="ChEBI" id="CHEBI:57692"/>
    </cofactor>
</comment>
<dbReference type="NCBIfam" id="NF006130">
    <property type="entry name" value="PRK08274.1"/>
    <property type="match status" value="1"/>
</dbReference>
<dbReference type="PANTHER" id="PTHR43400">
    <property type="entry name" value="FUMARATE REDUCTASE"/>
    <property type="match status" value="1"/>
</dbReference>
<dbReference type="Gene3D" id="3.90.700.10">
    <property type="entry name" value="Succinate dehydrogenase/fumarate reductase flavoprotein, catalytic domain"/>
    <property type="match status" value="1"/>
</dbReference>
<dbReference type="InterPro" id="IPR003953">
    <property type="entry name" value="FAD-dep_OxRdtase_2_FAD-bd"/>
</dbReference>
<dbReference type="InterPro" id="IPR036188">
    <property type="entry name" value="FAD/NAD-bd_sf"/>
</dbReference>
<dbReference type="Proteomes" id="UP000011632">
    <property type="component" value="Unassembled WGS sequence"/>
</dbReference>
<reference evidence="6 7" key="1">
    <citation type="journal article" date="2014" name="PLoS Genet.">
        <title>Phylogenetically driven sequencing of extremely halophilic archaea reveals strategies for static and dynamic osmo-response.</title>
        <authorList>
            <person name="Becker E.A."/>
            <person name="Seitzer P.M."/>
            <person name="Tritt A."/>
            <person name="Larsen D."/>
            <person name="Krusor M."/>
            <person name="Yao A.I."/>
            <person name="Wu D."/>
            <person name="Madern D."/>
            <person name="Eisen J.A."/>
            <person name="Darling A.E."/>
            <person name="Facciotti M.T."/>
        </authorList>
    </citation>
    <scope>NUCLEOTIDE SEQUENCE [LARGE SCALE GENOMIC DNA]</scope>
    <source>
        <strain evidence="6 7">JCM 10478</strain>
    </source>
</reference>
<evidence type="ECO:0000313" key="7">
    <source>
        <dbReference type="Proteomes" id="UP000011632"/>
    </source>
</evidence>
<evidence type="ECO:0000256" key="2">
    <source>
        <dbReference type="ARBA" id="ARBA00022630"/>
    </source>
</evidence>
<comment type="caution">
    <text evidence="6">The sequence shown here is derived from an EMBL/GenBank/DDBJ whole genome shotgun (WGS) entry which is preliminary data.</text>
</comment>
<accession>L9XME7</accession>
<dbReference type="EMBL" id="AOID01000064">
    <property type="protein sequence ID" value="ELY62959.1"/>
    <property type="molecule type" value="Genomic_DNA"/>
</dbReference>
<name>L9XME7_9EURY</name>
<dbReference type="InterPro" id="IPR027477">
    <property type="entry name" value="Succ_DH/fumarate_Rdtase_cat_sf"/>
</dbReference>
<dbReference type="AlphaFoldDB" id="L9XME7"/>
<proteinExistence type="predicted"/>
<evidence type="ECO:0000259" key="5">
    <source>
        <dbReference type="Pfam" id="PF00890"/>
    </source>
</evidence>
<keyword evidence="3" id="KW-0274">FAD</keyword>
<dbReference type="OrthoDB" id="205890at2157"/>
<gene>
    <name evidence="6" type="ORF">C489_20636</name>
</gene>
<feature type="domain" description="FAD-dependent oxidoreductase 2 FAD-binding" evidence="5">
    <location>
        <begin position="14"/>
        <end position="451"/>
    </location>
</feature>
<keyword evidence="2" id="KW-0285">Flavoprotein</keyword>
<evidence type="ECO:0000256" key="1">
    <source>
        <dbReference type="ARBA" id="ARBA00001974"/>
    </source>
</evidence>
<dbReference type="SUPFAM" id="SSF56425">
    <property type="entry name" value="Succinate dehydrogenase/fumarate reductase flavoprotein, catalytic domain"/>
    <property type="match status" value="1"/>
</dbReference>
<sequence length="474" mass="51101">MNASGYTDTHKYSIVVVGSGTAGLTAALRAAELDHSVAVLEKAPRERQGGNTRFSESFRVPSAGTDLEQYGFEFDIKDYTVDEFYEDILDQTSNRADPDLARYLTENAGDTLEWLTASAGVDWQMEPLAVGYTVARTWFDGEEYVDTVTEAAEEEGADFYFKTEARGFHRDSDGRVVGVDAITDDGLVRFEADAVVLAAGAYSSSDEKRVRYYGRDYDAMTVRGSRYNTGEALEAASDIGADLVGQWGGAHMALIDAASPDVAGGANRVDGYQYGVIVNDEGERFVDEGQDARAHTYAKFGRLIFEEPNHVAYIVVDSKVHDLLRATGPSDPIVADNLSDLLEEVGCSDLETAVATIEEYNAACDPDAFEPEVLDGNEATSVTPPKTNWALPIDKPPYYAYAVTGGITFSFGGVRTNTEAEVVDSRGETIPGLYAAGNSTGGLFFDNYPGGTGQMNAAVYGKTAAESANEYIQV</sequence>